<proteinExistence type="inferred from homology"/>
<dbReference type="InterPro" id="IPR014030">
    <property type="entry name" value="Ketoacyl_synth_N"/>
</dbReference>
<dbReference type="SUPFAM" id="SSF53901">
    <property type="entry name" value="Thiolase-like"/>
    <property type="match status" value="2"/>
</dbReference>
<comment type="caution">
    <text evidence="6">The sequence shown here is derived from an EMBL/GenBank/DDBJ whole genome shotgun (WGS) entry which is preliminary data.</text>
</comment>
<feature type="domain" description="Ketosynthase family 3 (KS3)" evidence="5">
    <location>
        <begin position="5"/>
        <end position="432"/>
    </location>
</feature>
<accession>A0A2X0K7R7</accession>
<dbReference type="RefSeq" id="WP_111500976.1">
    <property type="nucleotide sequence ID" value="NZ_QKYN01000043.1"/>
</dbReference>
<dbReference type="OrthoDB" id="9808669at2"/>
<dbReference type="InterPro" id="IPR014031">
    <property type="entry name" value="Ketoacyl_synth_C"/>
</dbReference>
<evidence type="ECO:0000259" key="5">
    <source>
        <dbReference type="PROSITE" id="PS52004"/>
    </source>
</evidence>
<keyword evidence="7" id="KW-1185">Reference proteome</keyword>
<dbReference type="SMART" id="SM00825">
    <property type="entry name" value="PKS_KS"/>
    <property type="match status" value="1"/>
</dbReference>
<evidence type="ECO:0000256" key="1">
    <source>
        <dbReference type="ARBA" id="ARBA00008467"/>
    </source>
</evidence>
<dbReference type="GO" id="GO:0006633">
    <property type="term" value="P:fatty acid biosynthetic process"/>
    <property type="evidence" value="ECO:0007669"/>
    <property type="project" value="TreeGrafter"/>
</dbReference>
<dbReference type="EMBL" id="QKYN01000043">
    <property type="protein sequence ID" value="RAG85315.1"/>
    <property type="molecule type" value="Genomic_DNA"/>
</dbReference>
<keyword evidence="3" id="KW-0012">Acyltransferase</keyword>
<protein>
    <submittedName>
        <fullName evidence="6">Beta-ketoacyl-[acyl-carrier-protein] synthase family protein</fullName>
    </submittedName>
</protein>
<dbReference type="InterPro" id="IPR020841">
    <property type="entry name" value="PKS_Beta-ketoAc_synthase_dom"/>
</dbReference>
<sequence length="434" mass="44974">MSGGGRQVVITGIGLLTALGEGPEDTFKALVAGESGIGPIKAYDPAPLQTRLGAEMPEFDATRYATKRQLRTVNRGDSLALAAARIALDDAGLAHKQAGGDELGYRTGLYLGGNKSLGRMEQLIEELKVIRRPDGTADLEHLARHGDVIMPPLFFVEGLPAGAVFNISQAYGIRGSSTFFAGYADAGANAIGRAMRAVRRGDADVAIAGGYDDATSWWSMTLLDRLGILTTRNELGRQAYRPYDRERSGGLPGEGAALLVLEDKQAALARGARIYAELTGYGAGHDARTPPAADPQGRGLARAVRRSLEDARLNPGEVGYIAADGSGTVQGDASEALALRTALGDAAGRVPVSTPKPQTGHLVGGGGALNAAVAALALHHGVLPATLNLDHLDPVCAPLDHIRGSAREAAPTHAMALARGIEGQAVALTLSKPA</sequence>
<evidence type="ECO:0000256" key="2">
    <source>
        <dbReference type="ARBA" id="ARBA00022679"/>
    </source>
</evidence>
<dbReference type="Gene3D" id="3.40.47.10">
    <property type="match status" value="2"/>
</dbReference>
<gene>
    <name evidence="6" type="ORF">DN069_12295</name>
</gene>
<reference evidence="6 7" key="1">
    <citation type="submission" date="2018-06" db="EMBL/GenBank/DDBJ databases">
        <title>Streptacidiphilus pinicola sp. nov., isolated from pine grove soil.</title>
        <authorList>
            <person name="Roh S.G."/>
            <person name="Park S."/>
            <person name="Kim M.-K."/>
            <person name="Yun B.-R."/>
            <person name="Park J."/>
            <person name="Kim M.J."/>
            <person name="Kim Y.S."/>
            <person name="Kim S.B."/>
        </authorList>
    </citation>
    <scope>NUCLEOTIDE SEQUENCE [LARGE SCALE GENOMIC DNA]</scope>
    <source>
        <strain evidence="6 7">MMS16-CNU450</strain>
    </source>
</reference>
<dbReference type="PANTHER" id="PTHR11712">
    <property type="entry name" value="POLYKETIDE SYNTHASE-RELATED"/>
    <property type="match status" value="1"/>
</dbReference>
<dbReference type="InterPro" id="IPR000794">
    <property type="entry name" value="Beta-ketoacyl_synthase"/>
</dbReference>
<dbReference type="GO" id="GO:0004315">
    <property type="term" value="F:3-oxoacyl-[acyl-carrier-protein] synthase activity"/>
    <property type="evidence" value="ECO:0007669"/>
    <property type="project" value="TreeGrafter"/>
</dbReference>
<dbReference type="AlphaFoldDB" id="A0A2X0K7R7"/>
<dbReference type="PROSITE" id="PS52004">
    <property type="entry name" value="KS3_2"/>
    <property type="match status" value="1"/>
</dbReference>
<dbReference type="InterPro" id="IPR016039">
    <property type="entry name" value="Thiolase-like"/>
</dbReference>
<comment type="similarity">
    <text evidence="1 4">Belongs to the thiolase-like superfamily. Beta-ketoacyl-ACP synthases family.</text>
</comment>
<name>A0A2X0K7R7_9ACTN</name>
<dbReference type="Pfam" id="PF00109">
    <property type="entry name" value="ketoacyl-synt"/>
    <property type="match status" value="1"/>
</dbReference>
<dbReference type="Proteomes" id="UP000248889">
    <property type="component" value="Unassembled WGS sequence"/>
</dbReference>
<dbReference type="CDD" id="cd00834">
    <property type="entry name" value="KAS_I_II"/>
    <property type="match status" value="1"/>
</dbReference>
<dbReference type="PANTHER" id="PTHR11712:SF322">
    <property type="entry name" value="POLYKETIDE BETA-KETOACYL SYNTHASE 2-RELATED"/>
    <property type="match status" value="1"/>
</dbReference>
<organism evidence="6 7">
    <name type="scientific">Streptacidiphilus pinicola</name>
    <dbReference type="NCBI Taxonomy" id="2219663"/>
    <lineage>
        <taxon>Bacteria</taxon>
        <taxon>Bacillati</taxon>
        <taxon>Actinomycetota</taxon>
        <taxon>Actinomycetes</taxon>
        <taxon>Kitasatosporales</taxon>
        <taxon>Streptomycetaceae</taxon>
        <taxon>Streptacidiphilus</taxon>
    </lineage>
</organism>
<keyword evidence="2 4" id="KW-0808">Transferase</keyword>
<evidence type="ECO:0000256" key="3">
    <source>
        <dbReference type="ARBA" id="ARBA00023315"/>
    </source>
</evidence>
<evidence type="ECO:0000256" key="4">
    <source>
        <dbReference type="RuleBase" id="RU003694"/>
    </source>
</evidence>
<evidence type="ECO:0000313" key="6">
    <source>
        <dbReference type="EMBL" id="RAG85315.1"/>
    </source>
</evidence>
<evidence type="ECO:0000313" key="7">
    <source>
        <dbReference type="Proteomes" id="UP000248889"/>
    </source>
</evidence>
<dbReference type="Pfam" id="PF02801">
    <property type="entry name" value="Ketoacyl-synt_C"/>
    <property type="match status" value="1"/>
</dbReference>